<evidence type="ECO:0000313" key="2">
    <source>
        <dbReference type="Proteomes" id="UP001209570"/>
    </source>
</evidence>
<dbReference type="AlphaFoldDB" id="A0AAD5L8H0"/>
<dbReference type="EMBL" id="JAKCXM010001725">
    <property type="protein sequence ID" value="KAJ0390711.1"/>
    <property type="molecule type" value="Genomic_DNA"/>
</dbReference>
<gene>
    <name evidence="1" type="ORF">P43SY_011288</name>
</gene>
<dbReference type="Proteomes" id="UP001209570">
    <property type="component" value="Unassembled WGS sequence"/>
</dbReference>
<reference evidence="1" key="1">
    <citation type="submission" date="2021-12" db="EMBL/GenBank/DDBJ databases">
        <title>Prjna785345.</title>
        <authorList>
            <person name="Rujirawat T."/>
            <person name="Krajaejun T."/>
        </authorList>
    </citation>
    <scope>NUCLEOTIDE SEQUENCE</scope>
    <source>
        <strain evidence="1">Pi057C3</strain>
    </source>
</reference>
<organism evidence="1 2">
    <name type="scientific">Pythium insidiosum</name>
    <name type="common">Pythiosis disease agent</name>
    <dbReference type="NCBI Taxonomy" id="114742"/>
    <lineage>
        <taxon>Eukaryota</taxon>
        <taxon>Sar</taxon>
        <taxon>Stramenopiles</taxon>
        <taxon>Oomycota</taxon>
        <taxon>Peronosporomycetes</taxon>
        <taxon>Pythiales</taxon>
        <taxon>Pythiaceae</taxon>
        <taxon>Pythium</taxon>
    </lineage>
</organism>
<comment type="caution">
    <text evidence="1">The sequence shown here is derived from an EMBL/GenBank/DDBJ whole genome shotgun (WGS) entry which is preliminary data.</text>
</comment>
<proteinExistence type="predicted"/>
<accession>A0AAD5L8H0</accession>
<sequence>MLAFINGQLASTTDATIGGVVERRDCDRVEVSDSIDLVSFEMPRLSCADTITEHINSAIARPPVVGRTTRADEDMQTAVEEVISAFRDILYGNDEHGVVGIFQQYAYEPQSRIAVVPVIVISAILEEAVRSISRAVYPAAAALFETQSLFWGAMDDVYALESDLQDAKVQVRHARERVSVTSDEKDLDGAPEGQLYAVNVLRREEIVPSADPDGDLESLKRALSNDDDRQETTSWAAQFAAIDILRRIVIHHADQRDRLHTDTYVMYVALALLSGHVC</sequence>
<keyword evidence="2" id="KW-1185">Reference proteome</keyword>
<protein>
    <submittedName>
        <fullName evidence="1">Uncharacterized protein</fullName>
    </submittedName>
</protein>
<evidence type="ECO:0000313" key="1">
    <source>
        <dbReference type="EMBL" id="KAJ0390711.1"/>
    </source>
</evidence>
<name>A0AAD5L8H0_PYTIN</name>